<dbReference type="Pfam" id="PF04397">
    <property type="entry name" value="LytTR"/>
    <property type="match status" value="1"/>
</dbReference>
<dbReference type="GO" id="GO:0000160">
    <property type="term" value="P:phosphorelay signal transduction system"/>
    <property type="evidence" value="ECO:0007669"/>
    <property type="project" value="InterPro"/>
</dbReference>
<evidence type="ECO:0000259" key="3">
    <source>
        <dbReference type="PROSITE" id="PS50110"/>
    </source>
</evidence>
<keyword evidence="6" id="KW-1185">Reference proteome</keyword>
<organism evidence="5 6">
    <name type="scientific">Parapedobacter pyrenivorans</name>
    <dbReference type="NCBI Taxonomy" id="1305674"/>
    <lineage>
        <taxon>Bacteria</taxon>
        <taxon>Pseudomonadati</taxon>
        <taxon>Bacteroidota</taxon>
        <taxon>Sphingobacteriia</taxon>
        <taxon>Sphingobacteriales</taxon>
        <taxon>Sphingobacteriaceae</taxon>
        <taxon>Parapedobacter</taxon>
    </lineage>
</organism>
<dbReference type="SMART" id="SM00850">
    <property type="entry name" value="LytTR"/>
    <property type="match status" value="1"/>
</dbReference>
<protein>
    <submittedName>
        <fullName evidence="5">DNA-binding response regulator</fullName>
    </submittedName>
</protein>
<evidence type="ECO:0000256" key="2">
    <source>
        <dbReference type="PROSITE-ProRule" id="PRU00169"/>
    </source>
</evidence>
<dbReference type="GO" id="GO:0003677">
    <property type="term" value="F:DNA binding"/>
    <property type="evidence" value="ECO:0007669"/>
    <property type="project" value="UniProtKB-KW"/>
</dbReference>
<dbReference type="PANTHER" id="PTHR44591">
    <property type="entry name" value="STRESS RESPONSE REGULATOR PROTEIN 1"/>
    <property type="match status" value="1"/>
</dbReference>
<accession>A0A917MD85</accession>
<feature type="modified residue" description="4-aspartylphosphate" evidence="2">
    <location>
        <position position="57"/>
    </location>
</feature>
<gene>
    <name evidence="5" type="ORF">GCM10007415_25120</name>
</gene>
<name>A0A917MD85_9SPHI</name>
<reference evidence="5" key="1">
    <citation type="journal article" date="2014" name="Int. J. Syst. Evol. Microbiol.">
        <title>Complete genome sequence of Corynebacterium casei LMG S-19264T (=DSM 44701T), isolated from a smear-ripened cheese.</title>
        <authorList>
            <consortium name="US DOE Joint Genome Institute (JGI-PGF)"/>
            <person name="Walter F."/>
            <person name="Albersmeier A."/>
            <person name="Kalinowski J."/>
            <person name="Ruckert C."/>
        </authorList>
    </citation>
    <scope>NUCLEOTIDE SEQUENCE</scope>
    <source>
        <strain evidence="5">CGMCC 1.12195</strain>
    </source>
</reference>
<dbReference type="RefSeq" id="WP_188506396.1">
    <property type="nucleotide sequence ID" value="NZ_BMER01000002.1"/>
</dbReference>
<dbReference type="InterPro" id="IPR001789">
    <property type="entry name" value="Sig_transdc_resp-reg_receiver"/>
</dbReference>
<dbReference type="InterPro" id="IPR011006">
    <property type="entry name" value="CheY-like_superfamily"/>
</dbReference>
<dbReference type="Pfam" id="PF00072">
    <property type="entry name" value="Response_reg"/>
    <property type="match status" value="1"/>
</dbReference>
<dbReference type="Proteomes" id="UP000660862">
    <property type="component" value="Unassembled WGS sequence"/>
</dbReference>
<dbReference type="PROSITE" id="PS50930">
    <property type="entry name" value="HTH_LYTTR"/>
    <property type="match status" value="1"/>
</dbReference>
<evidence type="ECO:0000256" key="1">
    <source>
        <dbReference type="ARBA" id="ARBA00022553"/>
    </source>
</evidence>
<sequence>MNTNLHVVIVDDDRAIVELLESYVRMYTGLLIGYSGTDPNKAYLYVKRARVDVLFIDMEMPGLKGLDFLALVRERIRGEVPGMPPIHVVVCSAHRDYALDGYEHRITDFLLKPFSFPRFVESMDGIKRSLMVTPSRAVLTGGDEMFLVKQEGGSVLKRVDYAEIIYLEAMGNECKLWLGENDHLIVGKTLKRALGQLPREHFVRVHRSFAVAYDYIKEVRGDELKMNYFEACLPLGEKDNYPQFWAWVKETKW</sequence>
<evidence type="ECO:0000313" key="5">
    <source>
        <dbReference type="EMBL" id="GGG89820.1"/>
    </source>
</evidence>
<dbReference type="Gene3D" id="2.40.50.1020">
    <property type="entry name" value="LytTr DNA-binding domain"/>
    <property type="match status" value="1"/>
</dbReference>
<dbReference type="Gene3D" id="3.40.50.2300">
    <property type="match status" value="1"/>
</dbReference>
<dbReference type="PROSITE" id="PS50110">
    <property type="entry name" value="RESPONSE_REGULATORY"/>
    <property type="match status" value="1"/>
</dbReference>
<evidence type="ECO:0000313" key="6">
    <source>
        <dbReference type="Proteomes" id="UP000660862"/>
    </source>
</evidence>
<dbReference type="InterPro" id="IPR007492">
    <property type="entry name" value="LytTR_DNA-bd_dom"/>
</dbReference>
<feature type="domain" description="HTH LytTR-type" evidence="4">
    <location>
        <begin position="159"/>
        <end position="223"/>
    </location>
</feature>
<dbReference type="EMBL" id="BMER01000002">
    <property type="protein sequence ID" value="GGG89820.1"/>
    <property type="molecule type" value="Genomic_DNA"/>
</dbReference>
<dbReference type="SMART" id="SM00448">
    <property type="entry name" value="REC"/>
    <property type="match status" value="1"/>
</dbReference>
<dbReference type="PANTHER" id="PTHR44591:SF3">
    <property type="entry name" value="RESPONSE REGULATORY DOMAIN-CONTAINING PROTEIN"/>
    <property type="match status" value="1"/>
</dbReference>
<keyword evidence="5" id="KW-0238">DNA-binding</keyword>
<feature type="domain" description="Response regulatory" evidence="3">
    <location>
        <begin position="6"/>
        <end position="127"/>
    </location>
</feature>
<evidence type="ECO:0000259" key="4">
    <source>
        <dbReference type="PROSITE" id="PS50930"/>
    </source>
</evidence>
<comment type="caution">
    <text evidence="5">The sequence shown here is derived from an EMBL/GenBank/DDBJ whole genome shotgun (WGS) entry which is preliminary data.</text>
</comment>
<dbReference type="SUPFAM" id="SSF52172">
    <property type="entry name" value="CheY-like"/>
    <property type="match status" value="1"/>
</dbReference>
<keyword evidence="1 2" id="KW-0597">Phosphoprotein</keyword>
<reference evidence="5" key="2">
    <citation type="submission" date="2020-09" db="EMBL/GenBank/DDBJ databases">
        <authorList>
            <person name="Sun Q."/>
            <person name="Zhou Y."/>
        </authorList>
    </citation>
    <scope>NUCLEOTIDE SEQUENCE</scope>
    <source>
        <strain evidence="5">CGMCC 1.12195</strain>
    </source>
</reference>
<dbReference type="AlphaFoldDB" id="A0A917MD85"/>
<proteinExistence type="predicted"/>
<dbReference type="InterPro" id="IPR050595">
    <property type="entry name" value="Bact_response_regulator"/>
</dbReference>